<dbReference type="RefSeq" id="WP_034655674.1">
    <property type="nucleotide sequence ID" value="NZ_BCVB01000018.1"/>
</dbReference>
<dbReference type="EMBL" id="CP009921">
    <property type="protein sequence ID" value="AJI25830.1"/>
    <property type="molecule type" value="Genomic_DNA"/>
</dbReference>
<dbReference type="AlphaFoldDB" id="A0A0B6ALU7"/>
<sequence>MKHLLDRFKNTDLLEIYTYEGDVNKCLVAYILQTNEEYTLLATVGTSGLYDGHYVISTESVVSVATETEYLKKIKNLYDLKKQVHPTYTGNTEDLIRGGLEFAKAQNYIVSLMLLDSEEYSTTGFVKEIIENETVVISEVDSFGFVDGKRFIDIEAIEHLTINGEEEQDIKLLFSNNA</sequence>
<geneLocation type="plasmid" evidence="1 2">
    <name>pBMV_2</name>
</geneLocation>
<evidence type="ECO:0000313" key="2">
    <source>
        <dbReference type="Proteomes" id="UP000031829"/>
    </source>
</evidence>
<dbReference type="HOGENOM" id="CLU_1507734_0_0_9"/>
<reference evidence="1 2" key="1">
    <citation type="journal article" date="2015" name="Genome Announc.">
        <title>Complete genome sequences for 35 biothreat assay-relevant bacillus species.</title>
        <authorList>
            <person name="Johnson S.L."/>
            <person name="Daligault H.E."/>
            <person name="Davenport K.W."/>
            <person name="Jaissle J."/>
            <person name="Frey K.G."/>
            <person name="Ladner J.T."/>
            <person name="Broomall S.M."/>
            <person name="Bishop-Lilly K.A."/>
            <person name="Bruce D.C."/>
            <person name="Gibbons H.S."/>
            <person name="Coyne S.R."/>
            <person name="Lo C.C."/>
            <person name="Meincke L."/>
            <person name="Munk A.C."/>
            <person name="Koroleva G.I."/>
            <person name="Rosenzweig C.N."/>
            <person name="Palacios G.F."/>
            <person name="Redden C.L."/>
            <person name="Minogue T.D."/>
            <person name="Chain P.S."/>
        </authorList>
    </citation>
    <scope>NUCLEOTIDE SEQUENCE [LARGE SCALE GENOMIC DNA]</scope>
    <source>
        <strain evidence="2">ATCC 14581 / DSM 32 / JCM 2506 / NBRC 15308 / NCIMB 9376 / NCTC 10342 / NRRL B-14308 / VKM B-512</strain>
        <plasmid evidence="1 2">pBMV_2</plasmid>
    </source>
</reference>
<dbReference type="GeneID" id="93645981"/>
<keyword evidence="1" id="KW-0614">Plasmid</keyword>
<dbReference type="Proteomes" id="UP000031829">
    <property type="component" value="Plasmid pBMV_2"/>
</dbReference>
<organism evidence="1 2">
    <name type="scientific">Priestia megaterium (strain ATCC 14581 / DSM 32 / CCUG 1817 / JCM 2506 / NBRC 15308 / NCIMB 9376 / NCTC 10342 / NRRL B-14308 / VKM B-512 / Ford 19)</name>
    <name type="common">Bacillus megaterium</name>
    <dbReference type="NCBI Taxonomy" id="1348623"/>
    <lineage>
        <taxon>Bacteria</taxon>
        <taxon>Bacillati</taxon>
        <taxon>Bacillota</taxon>
        <taxon>Bacilli</taxon>
        <taxon>Bacillales</taxon>
        <taxon>Bacillaceae</taxon>
        <taxon>Priestia</taxon>
    </lineage>
</organism>
<accession>A0A0B6ALU7</accession>
<protein>
    <submittedName>
        <fullName evidence="1">Uncharacterized protein</fullName>
    </submittedName>
</protein>
<gene>
    <name evidence="1" type="ORF">BG04_5870</name>
</gene>
<dbReference type="KEGG" id="bmeg:BG04_5870"/>
<proteinExistence type="predicted"/>
<evidence type="ECO:0000313" key="1">
    <source>
        <dbReference type="EMBL" id="AJI25830.1"/>
    </source>
</evidence>
<name>A0A0B6ALU7_PRIM2</name>